<dbReference type="EMBL" id="AMQN01001761">
    <property type="status" value="NOT_ANNOTATED_CDS"/>
    <property type="molecule type" value="Genomic_DNA"/>
</dbReference>
<feature type="region of interest" description="Disordered" evidence="2">
    <location>
        <begin position="1"/>
        <end position="26"/>
    </location>
</feature>
<dbReference type="EMBL" id="KB305378">
    <property type="protein sequence ID" value="ELU01126.1"/>
    <property type="molecule type" value="Genomic_DNA"/>
</dbReference>
<evidence type="ECO:0000313" key="3">
    <source>
        <dbReference type="EMBL" id="ELU01126.1"/>
    </source>
</evidence>
<accession>R7U4T3</accession>
<reference evidence="3 5" key="2">
    <citation type="journal article" date="2013" name="Nature">
        <title>Insights into bilaterian evolution from three spiralian genomes.</title>
        <authorList>
            <person name="Simakov O."/>
            <person name="Marletaz F."/>
            <person name="Cho S.J."/>
            <person name="Edsinger-Gonzales E."/>
            <person name="Havlak P."/>
            <person name="Hellsten U."/>
            <person name="Kuo D.H."/>
            <person name="Larsson T."/>
            <person name="Lv J."/>
            <person name="Arendt D."/>
            <person name="Savage R."/>
            <person name="Osoegawa K."/>
            <person name="de Jong P."/>
            <person name="Grimwood J."/>
            <person name="Chapman J.A."/>
            <person name="Shapiro H."/>
            <person name="Aerts A."/>
            <person name="Otillar R.P."/>
            <person name="Terry A.Y."/>
            <person name="Boore J.L."/>
            <person name="Grigoriev I.V."/>
            <person name="Lindberg D.R."/>
            <person name="Seaver E.C."/>
            <person name="Weisblat D.A."/>
            <person name="Putnam N.H."/>
            <person name="Rokhsar D.S."/>
        </authorList>
    </citation>
    <scope>NUCLEOTIDE SEQUENCE</scope>
    <source>
        <strain evidence="3 5">I ESC-2004</strain>
    </source>
</reference>
<dbReference type="HOGENOM" id="CLU_465586_0_0_1"/>
<sequence length="586" mass="67251">MAFGRNGNGSTQQPKRQTPHEEGVERVCAEAHGELQERSQEGALLGGADEVHNILTENISLKNEVHNILTENISLKNAVVTEKEVASSLRQTLKDEVLMYSNRISEHQAKIDDLHASNAKLITEKMKMISENEKLKGEIDANDEENERLKHLLEGIISRNSSLEKKLKSTQEEAESSVSAIERLHKSATKAGETVLLMSLLGQQFSGQKQSNSANFEDCWNESENQIKTLQRKRKSLERELSEQECELEDAHRRNSELENKLNNNACKTELAKKKFAALNQRAEKAEAAEILAKDELEILRLQQVNELAEMEQIICDTQEENADLKMQLKKSTEDMYLIQDRTAACMTEFEASCTQEKADLERELETAKEEVRVSHRNIENLKESQKEKDAQFDGIFCAMEAEFHNLKVSCDSDKRKLEQLIEELQSQLLTSRDELAEMKEELGNLYNRNTDLEDKINEKESEIELLKDVVVRLNERTKTAEEVQRTLHDDLQGAKQTLCVAQKDSEELQQQLTIANKEIAESRAELKKQELRMRDKQATLRKELAVCGSEIQQQRHKLEILKPYYKLAKKKRNNCCKYRKGPRFV</sequence>
<evidence type="ECO:0000313" key="4">
    <source>
        <dbReference type="EnsemblMetazoa" id="CapteP187952"/>
    </source>
</evidence>
<keyword evidence="5" id="KW-1185">Reference proteome</keyword>
<dbReference type="OrthoDB" id="10255522at2759"/>
<proteinExistence type="predicted"/>
<feature type="coiled-coil region" evidence="1">
    <location>
        <begin position="220"/>
        <end position="312"/>
    </location>
</feature>
<protein>
    <submittedName>
        <fullName evidence="3 4">Uncharacterized protein</fullName>
    </submittedName>
</protein>
<dbReference type="Gene3D" id="1.10.287.1490">
    <property type="match status" value="1"/>
</dbReference>
<dbReference type="OMA" id="IWPEGQQ"/>
<evidence type="ECO:0000256" key="2">
    <source>
        <dbReference type="SAM" id="MobiDB-lite"/>
    </source>
</evidence>
<feature type="coiled-coil region" evidence="1">
    <location>
        <begin position="351"/>
        <end position="477"/>
    </location>
</feature>
<dbReference type="EMBL" id="AMQN01001762">
    <property type="status" value="NOT_ANNOTATED_CDS"/>
    <property type="molecule type" value="Genomic_DNA"/>
</dbReference>
<dbReference type="STRING" id="283909.R7U4T3"/>
<feature type="coiled-coil region" evidence="1">
    <location>
        <begin position="132"/>
        <end position="173"/>
    </location>
</feature>
<name>R7U4T3_CAPTE</name>
<keyword evidence="1" id="KW-0175">Coiled coil</keyword>
<evidence type="ECO:0000256" key="1">
    <source>
        <dbReference type="SAM" id="Coils"/>
    </source>
</evidence>
<organism evidence="3">
    <name type="scientific">Capitella teleta</name>
    <name type="common">Polychaete worm</name>
    <dbReference type="NCBI Taxonomy" id="283909"/>
    <lineage>
        <taxon>Eukaryota</taxon>
        <taxon>Metazoa</taxon>
        <taxon>Spiralia</taxon>
        <taxon>Lophotrochozoa</taxon>
        <taxon>Annelida</taxon>
        <taxon>Polychaeta</taxon>
        <taxon>Sedentaria</taxon>
        <taxon>Scolecida</taxon>
        <taxon>Capitellidae</taxon>
        <taxon>Capitella</taxon>
    </lineage>
</organism>
<evidence type="ECO:0000313" key="5">
    <source>
        <dbReference type="Proteomes" id="UP000014760"/>
    </source>
</evidence>
<dbReference type="EMBL" id="AMQN01001760">
    <property type="status" value="NOT_ANNOTATED_CDS"/>
    <property type="molecule type" value="Genomic_DNA"/>
</dbReference>
<gene>
    <name evidence="3" type="ORF">CAPTEDRAFT_187952</name>
</gene>
<dbReference type="AlphaFoldDB" id="R7U4T3"/>
<dbReference type="Proteomes" id="UP000014760">
    <property type="component" value="Unassembled WGS sequence"/>
</dbReference>
<dbReference type="EnsemblMetazoa" id="CapteT187952">
    <property type="protein sequence ID" value="CapteP187952"/>
    <property type="gene ID" value="CapteG187952"/>
</dbReference>
<reference evidence="5" key="1">
    <citation type="submission" date="2012-12" db="EMBL/GenBank/DDBJ databases">
        <authorList>
            <person name="Hellsten U."/>
            <person name="Grimwood J."/>
            <person name="Chapman J.A."/>
            <person name="Shapiro H."/>
            <person name="Aerts A."/>
            <person name="Otillar R.P."/>
            <person name="Terry A.Y."/>
            <person name="Boore J.L."/>
            <person name="Simakov O."/>
            <person name="Marletaz F."/>
            <person name="Cho S.-J."/>
            <person name="Edsinger-Gonzales E."/>
            <person name="Havlak P."/>
            <person name="Kuo D.-H."/>
            <person name="Larsson T."/>
            <person name="Lv J."/>
            <person name="Arendt D."/>
            <person name="Savage R."/>
            <person name="Osoegawa K."/>
            <person name="de Jong P."/>
            <person name="Lindberg D.R."/>
            <person name="Seaver E.C."/>
            <person name="Weisblat D.A."/>
            <person name="Putnam N.H."/>
            <person name="Grigoriev I.V."/>
            <person name="Rokhsar D.S."/>
        </authorList>
    </citation>
    <scope>NUCLEOTIDE SEQUENCE</scope>
    <source>
        <strain evidence="5">I ESC-2004</strain>
    </source>
</reference>
<reference evidence="4" key="3">
    <citation type="submission" date="2015-06" db="UniProtKB">
        <authorList>
            <consortium name="EnsemblMetazoa"/>
        </authorList>
    </citation>
    <scope>IDENTIFICATION</scope>
</reference>
<feature type="coiled-coil region" evidence="1">
    <location>
        <begin position="506"/>
        <end position="540"/>
    </location>
</feature>